<dbReference type="EMBL" id="ML732767">
    <property type="protein sequence ID" value="KAB8278512.1"/>
    <property type="molecule type" value="Genomic_DNA"/>
</dbReference>
<proteinExistence type="predicted"/>
<gene>
    <name evidence="1" type="ORF">BDV30DRAFT_233482</name>
</gene>
<dbReference type="AlphaFoldDB" id="A0A5N6JHZ2"/>
<dbReference type="Proteomes" id="UP000326289">
    <property type="component" value="Unassembled WGS sequence"/>
</dbReference>
<sequence length="226" mass="25538">MACMTAAGDLRIYFLNVARCEARSAEHAPTANSWPGGELFPQSFFNRGPTVDDWACEIHERGELYKVTWTHWEVARGSCHSRWQQPGVYLARSRAKLLYALESGKLDPEGEEVNMLAKVRRCIELLRTMSFRDFPTEDKSKALLAFKMASQMAIRNAQVLVSTNNNVGDCMIASNFDLNTQGIIVTRDEDTKECETSAWIPLTKLLHGDRVTESSVVMMRNSLDQQ</sequence>
<evidence type="ECO:0000313" key="2">
    <source>
        <dbReference type="Proteomes" id="UP000326289"/>
    </source>
</evidence>
<keyword evidence="2" id="KW-1185">Reference proteome</keyword>
<protein>
    <submittedName>
        <fullName evidence="1">Uncharacterized protein</fullName>
    </submittedName>
</protein>
<name>A0A5N6JHZ2_9EURO</name>
<accession>A0A5N6JHZ2</accession>
<evidence type="ECO:0000313" key="1">
    <source>
        <dbReference type="EMBL" id="KAB8278512.1"/>
    </source>
</evidence>
<reference evidence="1 2" key="1">
    <citation type="submission" date="2019-04" db="EMBL/GenBank/DDBJ databases">
        <title>Fungal friends and foes A comparative genomics study of 23 Aspergillus species from section Flavi.</title>
        <authorList>
            <consortium name="DOE Joint Genome Institute"/>
            <person name="Kjaerbolling I."/>
            <person name="Vesth T.C."/>
            <person name="Frisvad J.C."/>
            <person name="Nybo J.L."/>
            <person name="Theobald S."/>
            <person name="Kildgaard S."/>
            <person name="Petersen T.I."/>
            <person name="Kuo A."/>
            <person name="Sato A."/>
            <person name="Lyhne E.K."/>
            <person name="Kogle M.E."/>
            <person name="Wiebenga A."/>
            <person name="Kun R.S."/>
            <person name="Lubbers R.J."/>
            <person name="Makela M.R."/>
            <person name="Barry K."/>
            <person name="Chovatia M."/>
            <person name="Clum A."/>
            <person name="Daum C."/>
            <person name="Haridas S."/>
            <person name="He G."/>
            <person name="LaButti K."/>
            <person name="Lipzen A."/>
            <person name="Mondo S."/>
            <person name="Pangilinan J."/>
            <person name="Riley R."/>
            <person name="Salamov A."/>
            <person name="Simmons B.A."/>
            <person name="Magnuson J.K."/>
            <person name="Henrissat B."/>
            <person name="Mortensen U.H."/>
            <person name="Larsen T.O."/>
            <person name="De vries R.P."/>
            <person name="Grigoriev I.V."/>
            <person name="Machida M."/>
            <person name="Baker S.E."/>
            <person name="Andersen M.R."/>
        </authorList>
    </citation>
    <scope>NUCLEOTIDE SEQUENCE [LARGE SCALE GENOMIC DNA]</scope>
    <source>
        <strain evidence="1 2">CBS 117635</strain>
    </source>
</reference>
<organism evidence="1 2">
    <name type="scientific">Aspergillus minisclerotigenes</name>
    <dbReference type="NCBI Taxonomy" id="656917"/>
    <lineage>
        <taxon>Eukaryota</taxon>
        <taxon>Fungi</taxon>
        <taxon>Dikarya</taxon>
        <taxon>Ascomycota</taxon>
        <taxon>Pezizomycotina</taxon>
        <taxon>Eurotiomycetes</taxon>
        <taxon>Eurotiomycetidae</taxon>
        <taxon>Eurotiales</taxon>
        <taxon>Aspergillaceae</taxon>
        <taxon>Aspergillus</taxon>
        <taxon>Aspergillus subgen. Circumdati</taxon>
    </lineage>
</organism>